<proteinExistence type="predicted"/>
<comment type="caution">
    <text evidence="1">The sequence shown here is derived from an EMBL/GenBank/DDBJ whole genome shotgun (WGS) entry which is preliminary data.</text>
</comment>
<accession>A0AAD1XSI5</accession>
<dbReference type="EMBL" id="CAMPGE010019862">
    <property type="protein sequence ID" value="CAI2378165.1"/>
    <property type="molecule type" value="Genomic_DNA"/>
</dbReference>
<dbReference type="AlphaFoldDB" id="A0AAD1XSI5"/>
<reference evidence="1" key="1">
    <citation type="submission" date="2023-07" db="EMBL/GenBank/DDBJ databases">
        <authorList>
            <consortium name="AG Swart"/>
            <person name="Singh M."/>
            <person name="Singh A."/>
            <person name="Seah K."/>
            <person name="Emmerich C."/>
        </authorList>
    </citation>
    <scope>NUCLEOTIDE SEQUENCE</scope>
    <source>
        <strain evidence="1">DP1</strain>
    </source>
</reference>
<keyword evidence="2" id="KW-1185">Reference proteome</keyword>
<protein>
    <submittedName>
        <fullName evidence="1">Uncharacterized protein</fullName>
    </submittedName>
</protein>
<dbReference type="Proteomes" id="UP001295684">
    <property type="component" value="Unassembled WGS sequence"/>
</dbReference>
<name>A0AAD1XSI5_EUPCR</name>
<gene>
    <name evidence="1" type="ORF">ECRASSUSDP1_LOCUS19560</name>
</gene>
<organism evidence="1 2">
    <name type="scientific">Euplotes crassus</name>
    <dbReference type="NCBI Taxonomy" id="5936"/>
    <lineage>
        <taxon>Eukaryota</taxon>
        <taxon>Sar</taxon>
        <taxon>Alveolata</taxon>
        <taxon>Ciliophora</taxon>
        <taxon>Intramacronucleata</taxon>
        <taxon>Spirotrichea</taxon>
        <taxon>Hypotrichia</taxon>
        <taxon>Euplotida</taxon>
        <taxon>Euplotidae</taxon>
        <taxon>Moneuplotes</taxon>
    </lineage>
</organism>
<sequence length="195" mass="22850">MELQRVQKGSQLKDIEKKVDSTDQQIRRKSTQNFVIQVLPHMKYRYGRFLYFDENQEPVCIMKKSKCSPFVRVPFFQTIAVCLGDKSSKKKEMKQFVKNLAKSSVKVDLRVYGSYVSFHSFSSMANDFLKIFSKQHEVLRLHHIKLSYKMVFRIIIACSQLKEIRFGDCIFSDGTMKKRPVVGTSKLKNLNFIRS</sequence>
<evidence type="ECO:0000313" key="1">
    <source>
        <dbReference type="EMBL" id="CAI2378165.1"/>
    </source>
</evidence>
<evidence type="ECO:0000313" key="2">
    <source>
        <dbReference type="Proteomes" id="UP001295684"/>
    </source>
</evidence>